<evidence type="ECO:0000259" key="11">
    <source>
        <dbReference type="PROSITE" id="PS50002"/>
    </source>
</evidence>
<dbReference type="InterPro" id="IPR037362">
    <property type="entry name" value="CAS_fam"/>
</dbReference>
<dbReference type="CDD" id="cd11844">
    <property type="entry name" value="SH3_CAS"/>
    <property type="match status" value="1"/>
</dbReference>
<dbReference type="InterPro" id="IPR001452">
    <property type="entry name" value="SH3_domain"/>
</dbReference>
<dbReference type="PANTHER" id="PTHR10654:SF18">
    <property type="entry name" value="IP17195P"/>
    <property type="match status" value="1"/>
</dbReference>
<sequence length="825" mass="92678">MAYPRVLAKALYENVAEAPDELAFRKGDVVTVIEQNTNGLEGWWLCSLNGRQGIAPGNRLKLLAGMYDNPHELRKMMGKSPQQQGTWGKSPTKTPTLQRPRHLFYQGGTVNTSQDEGEDYDVPPTRYPPNFQMTSADSQEMYDTPRSMAVQQESPEQELYDVPPSHHLEGNLPTEIYDIPPSHGYPTELYDVPPSHHPTEPYNHSQSHIGKIPTEMYDVPPRHDFPAQGSYPEEVYDVPPEHIKSLKPTKTTALPDHLEEDYDVPNPFSDGSETYDVPPSVKGGQYPEEFYDVPPKHLAADLYDVPKSMGVVTVNKNDNDDDYVYDVPPQVTRDRQDVIGTPGTQSIITNVNSSMSGLSVSECKLLPARELNIDLDAAMDMLVKLQQRVASSVSHLLSFVSSSWRRRSSLEPKIYEIRAACNEIKTVLRDIIEFGRGAAVNSAKATDYNLQRKLKNMLQPLEDTLIVISKSWDALEDINWQVTKLCMTESLKTPDDLDQIVMCARSMPDDTRQLTSVIHGNSNLIFKRARQNSNSPVQCRPLPNPPGSVGQIARVSPRVSPTASPIPSMKLKSNWMKNEAEKEMPLAKEQIQTQQLAHEPGKPTGSPEKSEKAHYGKGWLDDYDYVHLEGKEEFEKRQKKILNEEGDVVKQEQLQQHQKKQFEALEKDATKSVDIDPSKWTPPQSNRQSILAANDKHLLTFYADQMNELATSLNNAIDAFFNAVKTNQPPKMFVAHGKFVVLCAHKLVFIGDTLYRNISNTDVRNKVMHCTDCLCQCLKVTVSAIKTAALQYPSIQAIQEMVDRVSDISHGSQNLKSMVFQSASL</sequence>
<keyword evidence="4 9" id="KW-0728">SH3 domain</keyword>
<dbReference type="Gene3D" id="1.20.120.830">
    <property type="entry name" value="Serine-rich domain"/>
    <property type="match status" value="1"/>
</dbReference>
<feature type="domain" description="SH3" evidence="11">
    <location>
        <begin position="3"/>
        <end position="65"/>
    </location>
</feature>
<evidence type="ECO:0000256" key="2">
    <source>
        <dbReference type="ARBA" id="ARBA00004496"/>
    </source>
</evidence>
<comment type="subcellular location">
    <subcellularLocation>
        <location evidence="1">Cell junction</location>
        <location evidence="1">Focal adhesion</location>
    </subcellularLocation>
    <subcellularLocation>
        <location evidence="2">Cytoplasm</location>
    </subcellularLocation>
</comment>
<comment type="similarity">
    <text evidence="3">Belongs to the CAS family.</text>
</comment>
<dbReference type="SMART" id="SM00326">
    <property type="entry name" value="SH3"/>
    <property type="match status" value="1"/>
</dbReference>
<evidence type="ECO:0000256" key="9">
    <source>
        <dbReference type="PROSITE-ProRule" id="PRU00192"/>
    </source>
</evidence>
<evidence type="ECO:0000256" key="1">
    <source>
        <dbReference type="ARBA" id="ARBA00004246"/>
    </source>
</evidence>
<protein>
    <submittedName>
        <fullName evidence="13">Breast cancer anti-estrogen resistance protein 1-like isoform X2</fullName>
    </submittedName>
</protein>
<dbReference type="SUPFAM" id="SSF50044">
    <property type="entry name" value="SH3-domain"/>
    <property type="match status" value="1"/>
</dbReference>
<dbReference type="Gene3D" id="1.20.120.230">
    <property type="entry name" value="Alpha-catenin/vinculin-like"/>
    <property type="match status" value="1"/>
</dbReference>
<dbReference type="CDD" id="cd11549">
    <property type="entry name" value="Serine_rich_CAS"/>
    <property type="match status" value="1"/>
</dbReference>
<organism evidence="12 13">
    <name type="scientific">Saccoglossus kowalevskii</name>
    <name type="common">Acorn worm</name>
    <dbReference type="NCBI Taxonomy" id="10224"/>
    <lineage>
        <taxon>Eukaryota</taxon>
        <taxon>Metazoa</taxon>
        <taxon>Hemichordata</taxon>
        <taxon>Enteropneusta</taxon>
        <taxon>Harrimaniidae</taxon>
        <taxon>Saccoglossus</taxon>
    </lineage>
</organism>
<accession>A0ABM0LVH5</accession>
<dbReference type="Pfam" id="PF08824">
    <property type="entry name" value="Serine_rich"/>
    <property type="match status" value="1"/>
</dbReference>
<dbReference type="GeneID" id="100374152"/>
<keyword evidence="8" id="KW-0965">Cell junction</keyword>
<evidence type="ECO:0000256" key="4">
    <source>
        <dbReference type="ARBA" id="ARBA00022443"/>
    </source>
</evidence>
<gene>
    <name evidence="13" type="primary">LOC100374152</name>
</gene>
<keyword evidence="12" id="KW-1185">Reference proteome</keyword>
<keyword evidence="7" id="KW-0130">Cell adhesion</keyword>
<dbReference type="InterPro" id="IPR021901">
    <property type="entry name" value="CAS_C"/>
</dbReference>
<evidence type="ECO:0000313" key="13">
    <source>
        <dbReference type="RefSeq" id="XP_006811766.1"/>
    </source>
</evidence>
<evidence type="ECO:0000256" key="10">
    <source>
        <dbReference type="SAM" id="MobiDB-lite"/>
    </source>
</evidence>
<evidence type="ECO:0000256" key="7">
    <source>
        <dbReference type="ARBA" id="ARBA00022889"/>
    </source>
</evidence>
<evidence type="ECO:0000256" key="5">
    <source>
        <dbReference type="ARBA" id="ARBA00022490"/>
    </source>
</evidence>
<keyword evidence="5" id="KW-0963">Cytoplasm</keyword>
<dbReference type="Proteomes" id="UP000694865">
    <property type="component" value="Unplaced"/>
</dbReference>
<evidence type="ECO:0000256" key="8">
    <source>
        <dbReference type="ARBA" id="ARBA00022949"/>
    </source>
</evidence>
<dbReference type="InterPro" id="IPR038319">
    <property type="entry name" value="Serine_rich_sf"/>
</dbReference>
<evidence type="ECO:0000256" key="6">
    <source>
        <dbReference type="ARBA" id="ARBA00022553"/>
    </source>
</evidence>
<dbReference type="PROSITE" id="PS50002">
    <property type="entry name" value="SH3"/>
    <property type="match status" value="1"/>
</dbReference>
<dbReference type="InterPro" id="IPR014928">
    <property type="entry name" value="Serine_rich_dom"/>
</dbReference>
<dbReference type="CDD" id="cd11564">
    <property type="entry name" value="FAT-like_CAS_C"/>
    <property type="match status" value="1"/>
</dbReference>
<dbReference type="Pfam" id="PF12026">
    <property type="entry name" value="CAS_C"/>
    <property type="match status" value="1"/>
</dbReference>
<dbReference type="PANTHER" id="PTHR10654">
    <property type="entry name" value="CAS SCAFFOLDING PROTEIN"/>
    <property type="match status" value="1"/>
</dbReference>
<proteinExistence type="inferred from homology"/>
<dbReference type="RefSeq" id="XP_006811766.1">
    <property type="nucleotide sequence ID" value="XM_006811703.1"/>
</dbReference>
<reference evidence="13" key="1">
    <citation type="submission" date="2025-08" db="UniProtKB">
        <authorList>
            <consortium name="RefSeq"/>
        </authorList>
    </citation>
    <scope>IDENTIFICATION</scope>
    <source>
        <tissue evidence="13">Testes</tissue>
    </source>
</reference>
<evidence type="ECO:0000256" key="3">
    <source>
        <dbReference type="ARBA" id="ARBA00007848"/>
    </source>
</evidence>
<dbReference type="Gene3D" id="2.30.30.40">
    <property type="entry name" value="SH3 Domains"/>
    <property type="match status" value="1"/>
</dbReference>
<dbReference type="Pfam" id="PF14604">
    <property type="entry name" value="SH3_9"/>
    <property type="match status" value="1"/>
</dbReference>
<keyword evidence="6" id="KW-0597">Phosphoprotein</keyword>
<dbReference type="InterPro" id="IPR036028">
    <property type="entry name" value="SH3-like_dom_sf"/>
</dbReference>
<feature type="region of interest" description="Disordered" evidence="10">
    <location>
        <begin position="587"/>
        <end position="614"/>
    </location>
</feature>
<name>A0ABM0LVH5_SACKO</name>
<evidence type="ECO:0000313" key="12">
    <source>
        <dbReference type="Proteomes" id="UP000694865"/>
    </source>
</evidence>